<evidence type="ECO:0000256" key="10">
    <source>
        <dbReference type="ARBA" id="ARBA00023033"/>
    </source>
</evidence>
<dbReference type="PRINTS" id="PR00385">
    <property type="entry name" value="P450"/>
</dbReference>
<feature type="binding site" description="axial binding residue" evidence="12">
    <location>
        <position position="148"/>
    </location>
    <ligand>
        <name>heme</name>
        <dbReference type="ChEBI" id="CHEBI:30413"/>
    </ligand>
    <ligandPart>
        <name>Fe</name>
        <dbReference type="ChEBI" id="CHEBI:18248"/>
    </ligandPart>
</feature>
<evidence type="ECO:0000256" key="1">
    <source>
        <dbReference type="ARBA" id="ARBA00001971"/>
    </source>
</evidence>
<sequence length="208" mass="24143">MYLQDLFIAGVETTSTTMEWLMTELLRYPRVMKKAQEEIRRVVGEKGKVDMNDINQMDYLKNVVKEAMRLHPPAALLVPRETTTRVQLGGYDIPAKTRVIINAWAIHRHPDFWERPEEFIPERFENNPIHLNGPDFKLIPLGFGRRRCPGLAFGISSIEYLIANILYWFDWKLPHEAGSVENMDMTEAFGMTICKKFPLHVVPIPYSP</sequence>
<keyword evidence="9 12" id="KW-0408">Iron</keyword>
<keyword evidence="5" id="KW-0812">Transmembrane</keyword>
<dbReference type="PANTHER" id="PTHR47956:SF10">
    <property type="entry name" value="CYTOCHROME P450 FAMILY 71 PROTEIN"/>
    <property type="match status" value="1"/>
</dbReference>
<keyword evidence="14" id="KW-1185">Reference proteome</keyword>
<reference evidence="13" key="1">
    <citation type="submission" date="2023-07" db="EMBL/GenBank/DDBJ databases">
        <title>draft genome sequence of fig (Ficus carica).</title>
        <authorList>
            <person name="Takahashi T."/>
            <person name="Nishimura K."/>
        </authorList>
    </citation>
    <scope>NUCLEOTIDE SEQUENCE</scope>
</reference>
<evidence type="ECO:0000256" key="7">
    <source>
        <dbReference type="ARBA" id="ARBA00022989"/>
    </source>
</evidence>
<keyword evidence="8" id="KW-0560">Oxidoreductase</keyword>
<evidence type="ECO:0000256" key="8">
    <source>
        <dbReference type="ARBA" id="ARBA00023002"/>
    </source>
</evidence>
<dbReference type="PANTHER" id="PTHR47956">
    <property type="entry name" value="CYTOCHROME P450 71B11-RELATED"/>
    <property type="match status" value="1"/>
</dbReference>
<keyword evidence="7" id="KW-1133">Transmembrane helix</keyword>
<name>A0AA88DAL7_FICCA</name>
<dbReference type="GO" id="GO:0016020">
    <property type="term" value="C:membrane"/>
    <property type="evidence" value="ECO:0007669"/>
    <property type="project" value="UniProtKB-SubCell"/>
</dbReference>
<keyword evidence="6 12" id="KW-0479">Metal-binding</keyword>
<evidence type="ECO:0000256" key="9">
    <source>
        <dbReference type="ARBA" id="ARBA00023004"/>
    </source>
</evidence>
<accession>A0AA88DAL7</accession>
<keyword evidence="11" id="KW-0472">Membrane</keyword>
<dbReference type="InterPro" id="IPR002401">
    <property type="entry name" value="Cyt_P450_E_grp-I"/>
</dbReference>
<evidence type="ECO:0000256" key="3">
    <source>
        <dbReference type="ARBA" id="ARBA00010617"/>
    </source>
</evidence>
<keyword evidence="10" id="KW-0503">Monooxygenase</keyword>
<dbReference type="PRINTS" id="PR00463">
    <property type="entry name" value="EP450I"/>
</dbReference>
<dbReference type="FunFam" id="1.10.630.10:FF:000126">
    <property type="entry name" value="Predicted protein"/>
    <property type="match status" value="1"/>
</dbReference>
<keyword evidence="4 12" id="KW-0349">Heme</keyword>
<comment type="similarity">
    <text evidence="3">Belongs to the cytochrome P450 family.</text>
</comment>
<comment type="caution">
    <text evidence="13">The sequence shown here is derived from an EMBL/GenBank/DDBJ whole genome shotgun (WGS) entry which is preliminary data.</text>
</comment>
<protein>
    <recommendedName>
        <fullName evidence="15">Cytochrome P450</fullName>
    </recommendedName>
</protein>
<evidence type="ECO:0000256" key="2">
    <source>
        <dbReference type="ARBA" id="ARBA00004167"/>
    </source>
</evidence>
<evidence type="ECO:0000256" key="11">
    <source>
        <dbReference type="ARBA" id="ARBA00023136"/>
    </source>
</evidence>
<evidence type="ECO:0000256" key="12">
    <source>
        <dbReference type="PIRSR" id="PIRSR602401-1"/>
    </source>
</evidence>
<evidence type="ECO:0000256" key="5">
    <source>
        <dbReference type="ARBA" id="ARBA00022692"/>
    </source>
</evidence>
<evidence type="ECO:0000313" key="14">
    <source>
        <dbReference type="Proteomes" id="UP001187192"/>
    </source>
</evidence>
<evidence type="ECO:0008006" key="15">
    <source>
        <dbReference type="Google" id="ProtNLM"/>
    </source>
</evidence>
<dbReference type="GO" id="GO:0005506">
    <property type="term" value="F:iron ion binding"/>
    <property type="evidence" value="ECO:0007669"/>
    <property type="project" value="InterPro"/>
</dbReference>
<dbReference type="GO" id="GO:0020037">
    <property type="term" value="F:heme binding"/>
    <property type="evidence" value="ECO:0007669"/>
    <property type="project" value="InterPro"/>
</dbReference>
<dbReference type="Gene3D" id="1.10.630.10">
    <property type="entry name" value="Cytochrome P450"/>
    <property type="match status" value="1"/>
</dbReference>
<dbReference type="EMBL" id="BTGU01000040">
    <property type="protein sequence ID" value="GMN52133.1"/>
    <property type="molecule type" value="Genomic_DNA"/>
</dbReference>
<dbReference type="Pfam" id="PF00067">
    <property type="entry name" value="p450"/>
    <property type="match status" value="1"/>
</dbReference>
<proteinExistence type="inferred from homology"/>
<dbReference type="InterPro" id="IPR036396">
    <property type="entry name" value="Cyt_P450_sf"/>
</dbReference>
<dbReference type="InterPro" id="IPR050193">
    <property type="entry name" value="Cytochrome_P450_71"/>
</dbReference>
<dbReference type="GO" id="GO:0016705">
    <property type="term" value="F:oxidoreductase activity, acting on paired donors, with incorporation or reduction of molecular oxygen"/>
    <property type="evidence" value="ECO:0007669"/>
    <property type="project" value="InterPro"/>
</dbReference>
<dbReference type="InterPro" id="IPR001128">
    <property type="entry name" value="Cyt_P450"/>
</dbReference>
<dbReference type="AlphaFoldDB" id="A0AA88DAL7"/>
<evidence type="ECO:0000256" key="6">
    <source>
        <dbReference type="ARBA" id="ARBA00022723"/>
    </source>
</evidence>
<gene>
    <name evidence="13" type="ORF">TIFTF001_021283</name>
</gene>
<evidence type="ECO:0000313" key="13">
    <source>
        <dbReference type="EMBL" id="GMN52133.1"/>
    </source>
</evidence>
<dbReference type="SUPFAM" id="SSF48264">
    <property type="entry name" value="Cytochrome P450"/>
    <property type="match status" value="1"/>
</dbReference>
<comment type="cofactor">
    <cofactor evidence="1 12">
        <name>heme</name>
        <dbReference type="ChEBI" id="CHEBI:30413"/>
    </cofactor>
</comment>
<dbReference type="GO" id="GO:0004497">
    <property type="term" value="F:monooxygenase activity"/>
    <property type="evidence" value="ECO:0007669"/>
    <property type="project" value="UniProtKB-KW"/>
</dbReference>
<evidence type="ECO:0000256" key="4">
    <source>
        <dbReference type="ARBA" id="ARBA00022617"/>
    </source>
</evidence>
<dbReference type="Proteomes" id="UP001187192">
    <property type="component" value="Unassembled WGS sequence"/>
</dbReference>
<organism evidence="13 14">
    <name type="scientific">Ficus carica</name>
    <name type="common">Common fig</name>
    <dbReference type="NCBI Taxonomy" id="3494"/>
    <lineage>
        <taxon>Eukaryota</taxon>
        <taxon>Viridiplantae</taxon>
        <taxon>Streptophyta</taxon>
        <taxon>Embryophyta</taxon>
        <taxon>Tracheophyta</taxon>
        <taxon>Spermatophyta</taxon>
        <taxon>Magnoliopsida</taxon>
        <taxon>eudicotyledons</taxon>
        <taxon>Gunneridae</taxon>
        <taxon>Pentapetalae</taxon>
        <taxon>rosids</taxon>
        <taxon>fabids</taxon>
        <taxon>Rosales</taxon>
        <taxon>Moraceae</taxon>
        <taxon>Ficeae</taxon>
        <taxon>Ficus</taxon>
    </lineage>
</organism>
<comment type="subcellular location">
    <subcellularLocation>
        <location evidence="2">Membrane</location>
        <topology evidence="2">Single-pass membrane protein</topology>
    </subcellularLocation>
</comment>